<feature type="signal peptide" evidence="1">
    <location>
        <begin position="1"/>
        <end position="22"/>
    </location>
</feature>
<proteinExistence type="predicted"/>
<keyword evidence="1" id="KW-0732">Signal</keyword>
<sequence length="117" mass="12530">MIRSSLLALVVSGFCFGGVASAQVLSVTEAEGRITEACKAEPGADPEACECYIVELKKALPTDSYEIMTVLAAIAVSGDDEGMKAFAEEEDLAYDEVNELLVETRLTLNKVEEICGY</sequence>
<dbReference type="AlphaFoldDB" id="A0A5A7MSL2"/>
<dbReference type="EMBL" id="BKCL01000004">
    <property type="protein sequence ID" value="GEQ98008.1"/>
    <property type="molecule type" value="Genomic_DNA"/>
</dbReference>
<organism evidence="2 3">
    <name type="scientific">Iodidimonas gelatinilytica</name>
    <dbReference type="NCBI Taxonomy" id="1236966"/>
    <lineage>
        <taxon>Bacteria</taxon>
        <taxon>Pseudomonadati</taxon>
        <taxon>Pseudomonadota</taxon>
        <taxon>Alphaproteobacteria</taxon>
        <taxon>Iodidimonadales</taxon>
        <taxon>Iodidimonadaceae</taxon>
        <taxon>Iodidimonas</taxon>
    </lineage>
</organism>
<evidence type="ECO:0000256" key="1">
    <source>
        <dbReference type="SAM" id="SignalP"/>
    </source>
</evidence>
<name>A0A5A7MSL2_9PROT</name>
<dbReference type="Proteomes" id="UP000322084">
    <property type="component" value="Unassembled WGS sequence"/>
</dbReference>
<gene>
    <name evidence="2" type="ORF">JCM17844_16450</name>
</gene>
<evidence type="ECO:0000313" key="3">
    <source>
        <dbReference type="Proteomes" id="UP000322084"/>
    </source>
</evidence>
<comment type="caution">
    <text evidence="2">The sequence shown here is derived from an EMBL/GenBank/DDBJ whole genome shotgun (WGS) entry which is preliminary data.</text>
</comment>
<reference evidence="2 3" key="1">
    <citation type="submission" date="2019-09" db="EMBL/GenBank/DDBJ databases">
        <title>NBRP : Genome information of microbial organism related human and environment.</title>
        <authorList>
            <person name="Hattori M."/>
            <person name="Oshima K."/>
            <person name="Inaba H."/>
            <person name="Suda W."/>
            <person name="Sakamoto M."/>
            <person name="Iino T."/>
            <person name="Kitahara M."/>
            <person name="Oshida Y."/>
            <person name="Iida T."/>
            <person name="Kudo T."/>
            <person name="Itoh T."/>
            <person name="Ohkuma M."/>
        </authorList>
    </citation>
    <scope>NUCLEOTIDE SEQUENCE [LARGE SCALE GENOMIC DNA]</scope>
    <source>
        <strain evidence="2 3">Hi-2</strain>
    </source>
</reference>
<accession>A0A5A7MSL2</accession>
<dbReference type="RefSeq" id="WP_150000376.1">
    <property type="nucleotide sequence ID" value="NZ_BKCL01000004.1"/>
</dbReference>
<evidence type="ECO:0000313" key="2">
    <source>
        <dbReference type="EMBL" id="GEQ98008.1"/>
    </source>
</evidence>
<protein>
    <submittedName>
        <fullName evidence="2">Uncharacterized protein</fullName>
    </submittedName>
</protein>
<feature type="chain" id="PRO_5023089978" evidence="1">
    <location>
        <begin position="23"/>
        <end position="117"/>
    </location>
</feature>